<dbReference type="Gene3D" id="3.40.640.10">
    <property type="entry name" value="Type I PLP-dependent aspartate aminotransferase-like (Major domain)"/>
    <property type="match status" value="1"/>
</dbReference>
<reference evidence="3" key="1">
    <citation type="journal article" date="2013" name="Genetics">
        <title>The draft genome and transcriptome of Panagrellus redivivus are shaped by the harsh demands of a free-living lifestyle.</title>
        <authorList>
            <person name="Srinivasan J."/>
            <person name="Dillman A.R."/>
            <person name="Macchietto M.G."/>
            <person name="Heikkinen L."/>
            <person name="Lakso M."/>
            <person name="Fracchia K.M."/>
            <person name="Antoshechkin I."/>
            <person name="Mortazavi A."/>
            <person name="Wong G."/>
            <person name="Sternberg P.W."/>
        </authorList>
    </citation>
    <scope>NUCLEOTIDE SEQUENCE [LARGE SCALE GENOMIC DNA]</scope>
    <source>
        <strain evidence="3">MT8872</strain>
    </source>
</reference>
<dbReference type="PANTHER" id="PTHR43795:SF39">
    <property type="entry name" value="AMINOTRANSFERASE CLASS I_CLASSII DOMAIN-CONTAINING PROTEIN"/>
    <property type="match status" value="1"/>
</dbReference>
<dbReference type="PRINTS" id="PR00753">
    <property type="entry name" value="ACCSYNTHASE"/>
</dbReference>
<dbReference type="WBParaSite" id="Pan_g3423.t1">
    <property type="protein sequence ID" value="Pan_g3423.t1"/>
    <property type="gene ID" value="Pan_g3423"/>
</dbReference>
<dbReference type="SUPFAM" id="SSF53383">
    <property type="entry name" value="PLP-dependent transferases"/>
    <property type="match status" value="1"/>
</dbReference>
<dbReference type="InterPro" id="IPR015422">
    <property type="entry name" value="PyrdxlP-dep_Trfase_small"/>
</dbReference>
<dbReference type="InterPro" id="IPR015421">
    <property type="entry name" value="PyrdxlP-dep_Trfase_major"/>
</dbReference>
<reference evidence="4" key="2">
    <citation type="submission" date="2020-10" db="UniProtKB">
        <authorList>
            <consortium name="WormBaseParasite"/>
        </authorList>
    </citation>
    <scope>IDENTIFICATION</scope>
</reference>
<dbReference type="InterPro" id="IPR004839">
    <property type="entry name" value="Aminotransferase_I/II_large"/>
</dbReference>
<dbReference type="PANTHER" id="PTHR43795">
    <property type="entry name" value="BIFUNCTIONAL ASPARTATE AMINOTRANSFERASE AND GLUTAMATE/ASPARTATE-PREPHENATE AMINOTRANSFERASE-RELATED"/>
    <property type="match status" value="1"/>
</dbReference>
<accession>A0A7E4VU61</accession>
<keyword evidence="3" id="KW-1185">Reference proteome</keyword>
<dbReference type="CDD" id="cd00609">
    <property type="entry name" value="AAT_like"/>
    <property type="match status" value="1"/>
</dbReference>
<dbReference type="GO" id="GO:0008483">
    <property type="term" value="F:transaminase activity"/>
    <property type="evidence" value="ECO:0007669"/>
    <property type="project" value="TreeGrafter"/>
</dbReference>
<name>A0A7E4VU61_PANRE</name>
<evidence type="ECO:0000256" key="1">
    <source>
        <dbReference type="ARBA" id="ARBA00022898"/>
    </source>
</evidence>
<dbReference type="GO" id="GO:0030170">
    <property type="term" value="F:pyridoxal phosphate binding"/>
    <property type="evidence" value="ECO:0007669"/>
    <property type="project" value="InterPro"/>
</dbReference>
<dbReference type="Pfam" id="PF00155">
    <property type="entry name" value="Aminotran_1_2"/>
    <property type="match status" value="1"/>
</dbReference>
<protein>
    <submittedName>
        <fullName evidence="4">Aminotran_1_2 domain-containing protein</fullName>
    </submittedName>
</protein>
<evidence type="ECO:0000313" key="4">
    <source>
        <dbReference type="WBParaSite" id="Pan_g3423.t1"/>
    </source>
</evidence>
<dbReference type="AlphaFoldDB" id="A0A7E4VU61"/>
<dbReference type="GO" id="GO:0006520">
    <property type="term" value="P:amino acid metabolic process"/>
    <property type="evidence" value="ECO:0007669"/>
    <property type="project" value="TreeGrafter"/>
</dbReference>
<proteinExistence type="predicted"/>
<keyword evidence="1" id="KW-0663">Pyridoxal phosphate</keyword>
<dbReference type="Proteomes" id="UP000492821">
    <property type="component" value="Unassembled WGS sequence"/>
</dbReference>
<dbReference type="InterPro" id="IPR050478">
    <property type="entry name" value="Ethylene_sulfur-biosynth"/>
</dbReference>
<organism evidence="3 4">
    <name type="scientific">Panagrellus redivivus</name>
    <name type="common">Microworm</name>
    <dbReference type="NCBI Taxonomy" id="6233"/>
    <lineage>
        <taxon>Eukaryota</taxon>
        <taxon>Metazoa</taxon>
        <taxon>Ecdysozoa</taxon>
        <taxon>Nematoda</taxon>
        <taxon>Chromadorea</taxon>
        <taxon>Rhabditida</taxon>
        <taxon>Tylenchina</taxon>
        <taxon>Panagrolaimomorpha</taxon>
        <taxon>Panagrolaimoidea</taxon>
        <taxon>Panagrolaimidae</taxon>
        <taxon>Panagrellus</taxon>
    </lineage>
</organism>
<feature type="domain" description="Aminotransferase class I/classII large" evidence="2">
    <location>
        <begin position="34"/>
        <end position="392"/>
    </location>
</feature>
<evidence type="ECO:0000313" key="3">
    <source>
        <dbReference type="Proteomes" id="UP000492821"/>
    </source>
</evidence>
<dbReference type="InterPro" id="IPR015424">
    <property type="entry name" value="PyrdxlP-dep_Trfase"/>
</dbReference>
<sequence>MGYVRLSCADNVLTRDIVLQKFRSIDWSNFYDDQLLFYTRPGGLLETRQIFADLITEFTLGGHNLKNPINPDHLAVVSGTTMILDLLGQVLFDEDDVLIAHSPFYHRFWNDFSDRGLVDIRDVPTFRPGSTDVVLDLQLYKDVYHKAVGEGRKVKAILLVNPSNPDGGYFGLDEIKPIVDWAVKEHNLFVVLDEIYDLSVYDPLEGNPFESAIRLFDNDPSLDRDKLIWMSGVSKNFSLPGLRTAVMYTPNLKVLNATKRFLMYQGPNATTEFIIREIIGDKTWVRDAFLPEAWQRLKKARDNTIAFLQKLKKVSGKDLRWIKPRAGFFIMIDFSEFLPAKTFAEEKNLQTKFVENNVLIVRGHSLSMNIPGWFRIVFSCRHWEEIEEGLRRMSTALGYHVD</sequence>
<evidence type="ECO:0000259" key="2">
    <source>
        <dbReference type="Pfam" id="PF00155"/>
    </source>
</evidence>
<dbReference type="Gene3D" id="3.90.1150.10">
    <property type="entry name" value="Aspartate Aminotransferase, domain 1"/>
    <property type="match status" value="1"/>
</dbReference>